<proteinExistence type="predicted"/>
<dbReference type="RefSeq" id="WP_386745070.1">
    <property type="nucleotide sequence ID" value="NZ_JBHRYA010000009.1"/>
</dbReference>
<evidence type="ECO:0000313" key="3">
    <source>
        <dbReference type="EMBL" id="MFC3717266.1"/>
    </source>
</evidence>
<name>A0ABV7XNJ0_9GAMM</name>
<dbReference type="EMBL" id="JBHRYA010000009">
    <property type="protein sequence ID" value="MFC3717266.1"/>
    <property type="molecule type" value="Genomic_DNA"/>
</dbReference>
<keyword evidence="4" id="KW-1185">Reference proteome</keyword>
<reference evidence="4" key="1">
    <citation type="journal article" date="2019" name="Int. J. Syst. Evol. Microbiol.">
        <title>The Global Catalogue of Microorganisms (GCM) 10K type strain sequencing project: providing services to taxonomists for standard genome sequencing and annotation.</title>
        <authorList>
            <consortium name="The Broad Institute Genomics Platform"/>
            <consortium name="The Broad Institute Genome Sequencing Center for Infectious Disease"/>
            <person name="Wu L."/>
            <person name="Ma J."/>
        </authorList>
    </citation>
    <scope>NUCLEOTIDE SEQUENCE [LARGE SCALE GENOMIC DNA]</scope>
    <source>
        <strain evidence="4">KCTC 42441</strain>
    </source>
</reference>
<evidence type="ECO:0000256" key="1">
    <source>
        <dbReference type="SAM" id="MobiDB-lite"/>
    </source>
</evidence>
<feature type="compositionally biased region" description="Low complexity" evidence="1">
    <location>
        <begin position="163"/>
        <end position="173"/>
    </location>
</feature>
<accession>A0ABV7XNJ0</accession>
<protein>
    <submittedName>
        <fullName evidence="3">Uncharacterized protein</fullName>
    </submittedName>
</protein>
<feature type="signal peptide" evidence="2">
    <location>
        <begin position="1"/>
        <end position="27"/>
    </location>
</feature>
<feature type="compositionally biased region" description="Gly residues" evidence="1">
    <location>
        <begin position="212"/>
        <end position="221"/>
    </location>
</feature>
<feature type="compositionally biased region" description="Gly residues" evidence="1">
    <location>
        <begin position="174"/>
        <end position="188"/>
    </location>
</feature>
<feature type="chain" id="PRO_5046949278" evidence="2">
    <location>
        <begin position="28"/>
        <end position="228"/>
    </location>
</feature>
<dbReference type="Proteomes" id="UP001595705">
    <property type="component" value="Unassembled WGS sequence"/>
</dbReference>
<feature type="region of interest" description="Disordered" evidence="1">
    <location>
        <begin position="160"/>
        <end position="228"/>
    </location>
</feature>
<gene>
    <name evidence="3" type="ORF">ACFONC_14030</name>
</gene>
<sequence length="228" mass="24264">MTSNHGLHALALAVGLGLGLAATPAPAQTVGYNIRTGDVWVDTRLGEINDYGRHYRDPFIDEMSGYYGAPRPLLVELLDQRGWAPGDVYYACAIAHALGIPCIDVVRDYDRHPGQGWGAVAKRMGIKPGSAAFHALKRGQVDTYRRWGQTIVIDRPVHVDWSRSGNRGHSQGNSGNGNRGNQGNGNRGNAGNNKGNNGRGNNGNGHDNNGRGNNGNGNNGKGKGHGKP</sequence>
<evidence type="ECO:0000313" key="4">
    <source>
        <dbReference type="Proteomes" id="UP001595705"/>
    </source>
</evidence>
<keyword evidence="2" id="KW-0732">Signal</keyword>
<organism evidence="3 4">
    <name type="scientific">Luteimonas soli</name>
    <dbReference type="NCBI Taxonomy" id="1648966"/>
    <lineage>
        <taxon>Bacteria</taxon>
        <taxon>Pseudomonadati</taxon>
        <taxon>Pseudomonadota</taxon>
        <taxon>Gammaproteobacteria</taxon>
        <taxon>Lysobacterales</taxon>
        <taxon>Lysobacteraceae</taxon>
        <taxon>Luteimonas</taxon>
    </lineage>
</organism>
<comment type="caution">
    <text evidence="3">The sequence shown here is derived from an EMBL/GenBank/DDBJ whole genome shotgun (WGS) entry which is preliminary data.</text>
</comment>
<evidence type="ECO:0000256" key="2">
    <source>
        <dbReference type="SAM" id="SignalP"/>
    </source>
</evidence>